<feature type="transmembrane region" description="Helical" evidence="15">
    <location>
        <begin position="1645"/>
        <end position="1664"/>
    </location>
</feature>
<feature type="transmembrane region" description="Helical" evidence="15">
    <location>
        <begin position="1825"/>
        <end position="1844"/>
    </location>
</feature>
<evidence type="ECO:0000259" key="16">
    <source>
        <dbReference type="SMART" id="SM01205"/>
    </source>
</evidence>
<dbReference type="Pfam" id="PF04652">
    <property type="entry name" value="Vta1"/>
    <property type="match status" value="1"/>
</dbReference>
<evidence type="ECO:0000256" key="7">
    <source>
        <dbReference type="ARBA" id="ARBA00022692"/>
    </source>
</evidence>
<evidence type="ECO:0000256" key="8">
    <source>
        <dbReference type="ARBA" id="ARBA00022960"/>
    </source>
</evidence>
<evidence type="ECO:0000256" key="14">
    <source>
        <dbReference type="SAM" id="MobiDB-lite"/>
    </source>
</evidence>
<feature type="domain" description="1,3-beta-glucan synthase component FKS1-like" evidence="16">
    <location>
        <begin position="332"/>
        <end position="448"/>
    </location>
</feature>
<evidence type="ECO:0000256" key="12">
    <source>
        <dbReference type="ARBA" id="ARBA00032165"/>
    </source>
</evidence>
<protein>
    <recommendedName>
        <fullName evidence="12">1,3-beta-glucan synthase</fullName>
        <ecNumber evidence="3">2.4.1.34</ecNumber>
    </recommendedName>
    <alternativeName>
        <fullName evidence="12">1,3-beta-glucan synthase</fullName>
    </alternativeName>
</protein>
<keyword evidence="4" id="KW-1003">Cell membrane</keyword>
<evidence type="ECO:0000313" key="17">
    <source>
        <dbReference type="EMBL" id="WVZ77149.1"/>
    </source>
</evidence>
<keyword evidence="6" id="KW-0808">Transferase</keyword>
<proteinExistence type="inferred from homology"/>
<feature type="transmembrane region" description="Helical" evidence="15">
    <location>
        <begin position="1988"/>
        <end position="2010"/>
    </location>
</feature>
<gene>
    <name evidence="17" type="ORF">U9M48_025049</name>
</gene>
<dbReference type="SMART" id="SM01205">
    <property type="entry name" value="FKS1_dom1"/>
    <property type="match status" value="1"/>
</dbReference>
<dbReference type="EC" id="2.4.1.34" evidence="3"/>
<feature type="transmembrane region" description="Helical" evidence="15">
    <location>
        <begin position="1899"/>
        <end position="1916"/>
    </location>
</feature>
<comment type="similarity">
    <text evidence="2">Belongs to the glycosyltransferase 48 family.</text>
</comment>
<evidence type="ECO:0000256" key="11">
    <source>
        <dbReference type="ARBA" id="ARBA00023316"/>
    </source>
</evidence>
<dbReference type="Pfam" id="PF25968">
    <property type="entry name" value="CALS1"/>
    <property type="match status" value="1"/>
</dbReference>
<feature type="transmembrane region" description="Helical" evidence="15">
    <location>
        <begin position="1928"/>
        <end position="1949"/>
    </location>
</feature>
<evidence type="ECO:0000256" key="4">
    <source>
        <dbReference type="ARBA" id="ARBA00022475"/>
    </source>
</evidence>
<name>A0AAQ3TPZ4_PASNO</name>
<dbReference type="Pfam" id="PF02364">
    <property type="entry name" value="Glucan_synthase"/>
    <property type="match status" value="2"/>
</dbReference>
<dbReference type="EMBL" id="CP144749">
    <property type="protein sequence ID" value="WVZ77149.1"/>
    <property type="molecule type" value="Genomic_DNA"/>
</dbReference>
<keyword evidence="5" id="KW-0328">Glycosyltransferase</keyword>
<feature type="transmembrane region" description="Helical" evidence="15">
    <location>
        <begin position="875"/>
        <end position="893"/>
    </location>
</feature>
<dbReference type="PANTHER" id="PTHR12741">
    <property type="entry name" value="LYST-INTERACTING PROTEIN LIP5 DOPAMINE RESPONSIVE PROTEIN DRG-1"/>
    <property type="match status" value="1"/>
</dbReference>
<feature type="compositionally biased region" description="Pro residues" evidence="14">
    <location>
        <begin position="27"/>
        <end position="49"/>
    </location>
</feature>
<feature type="transmembrane region" description="Helical" evidence="15">
    <location>
        <begin position="825"/>
        <end position="846"/>
    </location>
</feature>
<dbReference type="InterPro" id="IPR026899">
    <property type="entry name" value="FKS1-like_dom1"/>
</dbReference>
<reference evidence="17 18" key="1">
    <citation type="submission" date="2024-02" db="EMBL/GenBank/DDBJ databases">
        <title>High-quality chromosome-scale genome assembly of Pensacola bahiagrass (Paspalum notatum Flugge var. saurae).</title>
        <authorList>
            <person name="Vega J.M."/>
            <person name="Podio M."/>
            <person name="Orjuela J."/>
            <person name="Siena L.A."/>
            <person name="Pessino S.C."/>
            <person name="Combes M.C."/>
            <person name="Mariac C."/>
            <person name="Albertini E."/>
            <person name="Pupilli F."/>
            <person name="Ortiz J.P.A."/>
            <person name="Leblanc O."/>
        </authorList>
    </citation>
    <scope>NUCLEOTIDE SEQUENCE [LARGE SCALE GENOMIC DNA]</scope>
    <source>
        <strain evidence="17">R1</strain>
        <tissue evidence="17">Leaf</tissue>
    </source>
</reference>
<feature type="compositionally biased region" description="Low complexity" evidence="14">
    <location>
        <begin position="11"/>
        <end position="26"/>
    </location>
</feature>
<keyword evidence="7 15" id="KW-0812">Transmembrane</keyword>
<feature type="transmembrane region" description="Helical" evidence="15">
    <location>
        <begin position="1961"/>
        <end position="1982"/>
    </location>
</feature>
<dbReference type="GO" id="GO:0008360">
    <property type="term" value="P:regulation of cell shape"/>
    <property type="evidence" value="ECO:0007669"/>
    <property type="project" value="UniProtKB-KW"/>
</dbReference>
<dbReference type="Pfam" id="PF14288">
    <property type="entry name" value="FKS1_dom1"/>
    <property type="match status" value="1"/>
</dbReference>
<comment type="catalytic activity">
    <reaction evidence="13">
        <text>[(1-&gt;3)-beta-D-glucosyl](n) + UDP-alpha-D-glucose = [(1-&gt;3)-beta-D-glucosyl](n+1) + UDP + H(+)</text>
        <dbReference type="Rhea" id="RHEA:21476"/>
        <dbReference type="Rhea" id="RHEA-COMP:11146"/>
        <dbReference type="Rhea" id="RHEA-COMP:14303"/>
        <dbReference type="ChEBI" id="CHEBI:15378"/>
        <dbReference type="ChEBI" id="CHEBI:37671"/>
        <dbReference type="ChEBI" id="CHEBI:58223"/>
        <dbReference type="ChEBI" id="CHEBI:58885"/>
        <dbReference type="EC" id="2.4.1.34"/>
    </reaction>
</comment>
<keyword evidence="8" id="KW-0133">Cell shape</keyword>
<dbReference type="GO" id="GO:0006075">
    <property type="term" value="P:(1-&gt;3)-beta-D-glucan biosynthetic process"/>
    <property type="evidence" value="ECO:0007669"/>
    <property type="project" value="InterPro"/>
</dbReference>
<dbReference type="Gene3D" id="1.25.40.270">
    <property type="entry name" value="Vacuolar protein sorting-associated protein vta1"/>
    <property type="match status" value="1"/>
</dbReference>
<evidence type="ECO:0000256" key="3">
    <source>
        <dbReference type="ARBA" id="ARBA00012589"/>
    </source>
</evidence>
<dbReference type="PANTHER" id="PTHR12741:SF22">
    <property type="entry name" value="CALLOSE SYNTHASE 8-RELATED"/>
    <property type="match status" value="1"/>
</dbReference>
<keyword evidence="18" id="KW-1185">Reference proteome</keyword>
<evidence type="ECO:0000256" key="15">
    <source>
        <dbReference type="SAM" id="Phobius"/>
    </source>
</evidence>
<keyword evidence="11" id="KW-0961">Cell wall biogenesis/degradation</keyword>
<dbReference type="InterPro" id="IPR023175">
    <property type="entry name" value="Vta1/CALS_N_sf"/>
</dbReference>
<dbReference type="InterPro" id="IPR003440">
    <property type="entry name" value="Glyco_trans_48_dom"/>
</dbReference>
<feature type="transmembrane region" description="Helical" evidence="15">
    <location>
        <begin position="763"/>
        <end position="786"/>
    </location>
</feature>
<keyword evidence="9 15" id="KW-1133">Transmembrane helix</keyword>
<dbReference type="GO" id="GO:0003843">
    <property type="term" value="F:1,3-beta-D-glucan synthase activity"/>
    <property type="evidence" value="ECO:0007669"/>
    <property type="project" value="UniProtKB-EC"/>
</dbReference>
<evidence type="ECO:0000256" key="10">
    <source>
        <dbReference type="ARBA" id="ARBA00023136"/>
    </source>
</evidence>
<dbReference type="InterPro" id="IPR058851">
    <property type="entry name" value="CALS1_helical"/>
</dbReference>
<evidence type="ECO:0000313" key="18">
    <source>
        <dbReference type="Proteomes" id="UP001341281"/>
    </source>
</evidence>
<feature type="region of interest" description="Disordered" evidence="14">
    <location>
        <begin position="1"/>
        <end position="68"/>
    </location>
</feature>
<evidence type="ECO:0000256" key="5">
    <source>
        <dbReference type="ARBA" id="ARBA00022676"/>
    </source>
</evidence>
<evidence type="ECO:0000256" key="9">
    <source>
        <dbReference type="ARBA" id="ARBA00022989"/>
    </source>
</evidence>
<evidence type="ECO:0000256" key="2">
    <source>
        <dbReference type="ARBA" id="ARBA00009040"/>
    </source>
</evidence>
<organism evidence="17 18">
    <name type="scientific">Paspalum notatum var. saurae</name>
    <dbReference type="NCBI Taxonomy" id="547442"/>
    <lineage>
        <taxon>Eukaryota</taxon>
        <taxon>Viridiplantae</taxon>
        <taxon>Streptophyta</taxon>
        <taxon>Embryophyta</taxon>
        <taxon>Tracheophyta</taxon>
        <taxon>Spermatophyta</taxon>
        <taxon>Magnoliopsida</taxon>
        <taxon>Liliopsida</taxon>
        <taxon>Poales</taxon>
        <taxon>Poaceae</taxon>
        <taxon>PACMAD clade</taxon>
        <taxon>Panicoideae</taxon>
        <taxon>Andropogonodae</taxon>
        <taxon>Paspaleae</taxon>
        <taxon>Paspalinae</taxon>
        <taxon>Paspalum</taxon>
    </lineage>
</organism>
<comment type="subcellular location">
    <subcellularLocation>
        <location evidence="1">Cell membrane</location>
        <topology evidence="1">Multi-pass membrane protein</topology>
    </subcellularLocation>
</comment>
<dbReference type="GO" id="GO:0000148">
    <property type="term" value="C:1,3-beta-D-glucan synthase complex"/>
    <property type="evidence" value="ECO:0007669"/>
    <property type="project" value="InterPro"/>
</dbReference>
<evidence type="ECO:0000256" key="6">
    <source>
        <dbReference type="ARBA" id="ARBA00022679"/>
    </source>
</evidence>
<dbReference type="GO" id="GO:0005886">
    <property type="term" value="C:plasma membrane"/>
    <property type="evidence" value="ECO:0007669"/>
    <property type="project" value="UniProtKB-SubCell"/>
</dbReference>
<dbReference type="InterPro" id="IPR039431">
    <property type="entry name" value="Vta1/CALS_N"/>
</dbReference>
<sequence length="2084" mass="239721">MELEIVEEGPSSRPLRYRYAPSSSYPALPPPPPPLPPPTPPPTPPPPPQSKQQQQQQGEAREARAVAPQFESEKLPQTLVSEIRPFLRAANKVEPENPRVAYLCRFHAFEKAHNMDRLSAGRGVRQFKTALLQRLEQDESSTKSKMTQRGDAREMKLFYEKKKKANDDELLPVLAEVLKALLSGTGFEGLVAGEDFADLFRYNILPLHPRFSQRPIMLLPEIKVAVAAVFNVRSLPSSNMKDEKNHTDILRWLQSWFGFQKGNVANQREHLILLLANVHARLNPKSSSAQTLDDRVVDELLAKTFENYLTWCKFLGRKSNIWLPSVKQEIQQHKLLYIALYLLIWGEASNLRLMPECLCFIFHHMSYELYGVLSGAVSLITGEKVRPAYGGDDESFLNNVVKPIYDVIFQEAQKNKDGASDHSTWRNYDDLNEFFWSADCFKLGWPMRLNNDFFFTSSATKNSQPPLPICARRSWLLAKVHAWLRERRYAAVDSASAEEHQHAAVAEECQHAATAANEAHGAALTRVLEAEEEATVANKERDSTTQRTARECQASAASFKDDDRFSMMQHGLANCASCVPLVSLDTSQQTVQLNPQLSHELPSTENYLNSETAEQRQQQTTSPSSQKRWLGKTNFVEVRSFWHLFRSFDRMWTVLVLGLQVLIIMAWHGLGSPIQLLDPIIFENILSIFITNAVLRVIQVILDIVFSWRTKRTMRFDQILRFSIKLSLAMAWAIILPIFYVSSQNYKACSTKRSKTFLGMFCLSKYMVVVALYLASNVVGMALFFVPAVTNYIETSTWRICNVLSWWCQPQLYVGRGMQEGLVPILKYTIFWTILLSSKFLFSYYFEIKPLVGPTKEIMKINVKKYEWHEFFPQVKSNASAILAVWTPIILVYFMDTQIWYSVFCTIFGGMCGIIHHLGEIRTMGMVRSRFCSLPEAFNMSLVPPAIPKEKKGVFPSFLEKKIFKKLGKSERHDPTKFALVWNQIIASFRSEDLISNREADLMMMPMSLEHSSGSIRWPLFLLAKKFSEAVDMAANFTGKSSQLFSKIKKDRYMFCSINDFYELTKHIFRFLIIGEMEKRVVAAIFDEINRSIQNSSLLIDFRMDQLPSLFRKFDRLAELLFINKQEHRYEVTILLQDIVDIVIHDMIVDPQCILDVINSSERLISDDDGTFGYYEPELFASVSSITNIRYPFFDGQKEQVKRLHLLLNTKEQVAEIPSNLEARRRVSFFATSLFMDMPAAPKVRSMLSFSVITPYFMEEVKFSEEELHANQDEASILSYMQKIYPDEWKNFLERLGSRVTDDDIRYWASFRGQTLSRTVRGMMYYKKALRLQAFLDMANDQELYKGLMATEQGKNKRNNHQLLSAELEALADMKFSYVISCQKFGEQKIKGDPHAQDIIDLMTRHSTLRVAYIEEKEVIENSHPRKVYSSVLIKAENNFDQEIYRIKLPGPPIIGEGKPENQNHAIIFTRGEALQTIDMNQDNYLEEAYKMRNVLQEFVRHPRDQAPTILGLREHIFTGSVSSLAGFMSYQETSFVTIGQRFLADPLRVRFHYGHPDIFDRIFHLTRGGISKASRTINLSDDVFAGYNSILRRGNITYNEYIQVGKGRDVGLNQISKFEAKVANGNSEQTISRDIHRLGRRFDFFRMLSCYFTTVGFYFNSLISVVGVYVFLYGQLYLVLSGLQSALLLEAQTQNIKSLETALASQSFLQLGLLTGLPMVMELGLEKGFRSALSDFILMQLQLASVFFTFSLGTKAHYYGRTILHGGAKYRPTGRKFVVFHASFTENYQLYSRSHFVKGFELVFLLIVYHIFRKSYASNVVHVMITYSTWFMAVTWLFTPFLFNPAGFAWQKIVDDWADWNRWMKNQGGIGVQPEKSWESWWNAENAHLRHSVLSSRILEVLLSLRFFIYQYGLVYHLNISQESKNFFVYLLSWAVIIAIIGFVKLVNCASRRLSTKHQLIFRFIKLLIFLAMVTSLILLYCLCQLSIMDLIICCLAFIPTGWGLLLIVQVLRPKIEYYPIWEPIQVIAHAYDYGMGSLLFSPIAILAWMPVISAIQTRVLFNRAFSQQLQIQPFIAGKTKRR</sequence>
<evidence type="ECO:0000256" key="13">
    <source>
        <dbReference type="ARBA" id="ARBA00047777"/>
    </source>
</evidence>
<dbReference type="Proteomes" id="UP001341281">
    <property type="component" value="Chromosome 05"/>
</dbReference>
<keyword evidence="10 15" id="KW-0472">Membrane</keyword>
<feature type="transmembrane region" description="Helical" evidence="15">
    <location>
        <begin position="651"/>
        <end position="670"/>
    </location>
</feature>
<accession>A0AAQ3TPZ4</accession>
<feature type="transmembrane region" description="Helical" evidence="15">
    <location>
        <begin position="722"/>
        <end position="742"/>
    </location>
</feature>
<feature type="transmembrane region" description="Helical" evidence="15">
    <location>
        <begin position="899"/>
        <end position="919"/>
    </location>
</feature>
<evidence type="ECO:0000256" key="1">
    <source>
        <dbReference type="ARBA" id="ARBA00004651"/>
    </source>
</evidence>